<dbReference type="Proteomes" id="UP000789390">
    <property type="component" value="Unassembled WGS sequence"/>
</dbReference>
<accession>A0A8J2S2J4</accession>
<proteinExistence type="predicted"/>
<keyword evidence="3" id="KW-1185">Reference proteome</keyword>
<dbReference type="EMBL" id="CAKKLH010000346">
    <property type="protein sequence ID" value="CAH0113787.1"/>
    <property type="molecule type" value="Genomic_DNA"/>
</dbReference>
<dbReference type="OrthoDB" id="10062362at2759"/>
<organism evidence="2 3">
    <name type="scientific">Daphnia galeata</name>
    <dbReference type="NCBI Taxonomy" id="27404"/>
    <lineage>
        <taxon>Eukaryota</taxon>
        <taxon>Metazoa</taxon>
        <taxon>Ecdysozoa</taxon>
        <taxon>Arthropoda</taxon>
        <taxon>Crustacea</taxon>
        <taxon>Branchiopoda</taxon>
        <taxon>Diplostraca</taxon>
        <taxon>Cladocera</taxon>
        <taxon>Anomopoda</taxon>
        <taxon>Daphniidae</taxon>
        <taxon>Daphnia</taxon>
    </lineage>
</organism>
<evidence type="ECO:0000313" key="2">
    <source>
        <dbReference type="EMBL" id="CAH0113787.1"/>
    </source>
</evidence>
<sequence>MIPVKTGMSKLFKKRKENVKPRQLRNQRDDSHRQSTDLSDELFHEELALEHDLESVISDEGVPLESWDSSTYNSSESDSDYATEKNEVNEQDFHHADIEEILLDDNDVDGATELRNFLATIVTNKNLSGSAGNYLLKGLKALKHQNHPFHGLPRHPHTPKDSPQSSCGVHLWWNLFPFWLGEGNSITAF</sequence>
<dbReference type="AlphaFoldDB" id="A0A8J2S2J4"/>
<gene>
    <name evidence="2" type="ORF">DGAL_LOCUS17699</name>
</gene>
<name>A0A8J2S2J4_9CRUS</name>
<evidence type="ECO:0000313" key="3">
    <source>
        <dbReference type="Proteomes" id="UP000789390"/>
    </source>
</evidence>
<feature type="compositionally biased region" description="Basic residues" evidence="1">
    <location>
        <begin position="11"/>
        <end position="25"/>
    </location>
</feature>
<feature type="compositionally biased region" description="Basic and acidic residues" evidence="1">
    <location>
        <begin position="26"/>
        <end position="39"/>
    </location>
</feature>
<feature type="compositionally biased region" description="Low complexity" evidence="1">
    <location>
        <begin position="66"/>
        <end position="76"/>
    </location>
</feature>
<feature type="region of interest" description="Disordered" evidence="1">
    <location>
        <begin position="1"/>
        <end position="39"/>
    </location>
</feature>
<comment type="caution">
    <text evidence="2">The sequence shown here is derived from an EMBL/GenBank/DDBJ whole genome shotgun (WGS) entry which is preliminary data.</text>
</comment>
<evidence type="ECO:0000256" key="1">
    <source>
        <dbReference type="SAM" id="MobiDB-lite"/>
    </source>
</evidence>
<feature type="region of interest" description="Disordered" evidence="1">
    <location>
        <begin position="64"/>
        <end position="84"/>
    </location>
</feature>
<protein>
    <submittedName>
        <fullName evidence="2">Uncharacterized protein</fullName>
    </submittedName>
</protein>
<reference evidence="2" key="1">
    <citation type="submission" date="2021-11" db="EMBL/GenBank/DDBJ databases">
        <authorList>
            <person name="Schell T."/>
        </authorList>
    </citation>
    <scope>NUCLEOTIDE SEQUENCE</scope>
    <source>
        <strain evidence="2">M5</strain>
    </source>
</reference>